<organism evidence="1 2">
    <name type="scientific">Cylicostephanus goldi</name>
    <name type="common">Nematode worm</name>
    <dbReference type="NCBI Taxonomy" id="71465"/>
    <lineage>
        <taxon>Eukaryota</taxon>
        <taxon>Metazoa</taxon>
        <taxon>Ecdysozoa</taxon>
        <taxon>Nematoda</taxon>
        <taxon>Chromadorea</taxon>
        <taxon>Rhabditida</taxon>
        <taxon>Rhabditina</taxon>
        <taxon>Rhabditomorpha</taxon>
        <taxon>Strongyloidea</taxon>
        <taxon>Strongylidae</taxon>
        <taxon>Cylicostephanus</taxon>
    </lineage>
</organism>
<dbReference type="Proteomes" id="UP000271889">
    <property type="component" value="Unassembled WGS sequence"/>
</dbReference>
<dbReference type="EMBL" id="UYRV01007987">
    <property type="protein sequence ID" value="VDK55121.1"/>
    <property type="molecule type" value="Genomic_DNA"/>
</dbReference>
<keyword evidence="2" id="KW-1185">Reference proteome</keyword>
<gene>
    <name evidence="1" type="ORF">CGOC_LOCUS3211</name>
</gene>
<dbReference type="OrthoDB" id="6510177at2759"/>
<evidence type="ECO:0000313" key="2">
    <source>
        <dbReference type="Proteomes" id="UP000271889"/>
    </source>
</evidence>
<dbReference type="AlphaFoldDB" id="A0A3P6SM92"/>
<evidence type="ECO:0000313" key="1">
    <source>
        <dbReference type="EMBL" id="VDK55121.1"/>
    </source>
</evidence>
<reference evidence="1 2" key="1">
    <citation type="submission" date="2018-11" db="EMBL/GenBank/DDBJ databases">
        <authorList>
            <consortium name="Pathogen Informatics"/>
        </authorList>
    </citation>
    <scope>NUCLEOTIDE SEQUENCE [LARGE SCALE GENOMIC DNA]</scope>
</reference>
<name>A0A3P6SM92_CYLGO</name>
<sequence>MNMSMELLNEVERLDKYVHNVSVVVDGDVVHFDDLHGIEINYVFNWYKYAYSWQDFFGDINLTYPVGTAMGHKFFIGSHFFGVNKHKESFRGPVEQMEFVTLWYMNQTPNMRERKRLQALQLELFRLSRLDKFSDLISFEMYGDQVSSYFVYYLTGGGP</sequence>
<accession>A0A3P6SM92</accession>
<proteinExistence type="predicted"/>
<protein>
    <submittedName>
        <fullName evidence="1">Uncharacterized protein</fullName>
    </submittedName>
</protein>